<feature type="region of interest" description="Disordered" evidence="5">
    <location>
        <begin position="1"/>
        <end position="67"/>
    </location>
</feature>
<dbReference type="SUPFAM" id="SSF48403">
    <property type="entry name" value="Ankyrin repeat"/>
    <property type="match status" value="1"/>
</dbReference>
<keyword evidence="3" id="KW-0067">ATP-binding</keyword>
<evidence type="ECO:0000256" key="1">
    <source>
        <dbReference type="ARBA" id="ARBA00010378"/>
    </source>
</evidence>
<dbReference type="PROSITE" id="PS50088">
    <property type="entry name" value="ANK_REPEAT"/>
    <property type="match status" value="3"/>
</dbReference>
<sequence>MEEMMEYEYNAHINKQQQHQQKEQQQTQISVSDVHQRRRPKKKPLSIHDAAQAGDVKSLQSKLEEDTGLINSRNPIMTETPLHRAAASNEVDAVKFLLEWQGPEKVELETKNMYGETPLHLAAKNGCTEAMKLLLKHGAYIEARANNGMTPLHLAVWYSVRADTVAPVEALLEYDANVSAKDNEAQTPLGHLPKSPSNDKLRSLLQAQLDKQQSNKGHSMIAALEAALQPIVGLEHLKLQLRRWAKGTLLNEKRRALGLHVPKRQPPHMCFLGNPGTGKTMVARILARLLHSMGVLTTDKVVEVQRTDLVGEFVGHTGPRTRTKIQEADGGILFVDEAYRLMPVQSGTDKDYGVEALEEIMSVMDSGKLVVIFAGYTEPMQRLFGANQGFQRRVTRFFHFDDFSTKEIAQIVYMKLAEQTESSLIYGFKLADTCSEDALAKLLENLTTEKQRQQLNGGLVWPLLVNAREHLDERLDLDCCDPNDLVTITMQDLEAGLQLLPP</sequence>
<dbReference type="InterPro" id="IPR002110">
    <property type="entry name" value="Ankyrin_rpt"/>
</dbReference>
<dbReference type="Pfam" id="PF12796">
    <property type="entry name" value="Ank_2"/>
    <property type="match status" value="1"/>
</dbReference>
<dbReference type="Pfam" id="PF00023">
    <property type="entry name" value="Ank"/>
    <property type="match status" value="1"/>
</dbReference>
<organism evidence="7 8">
    <name type="scientific">Sphagnum jensenii</name>
    <dbReference type="NCBI Taxonomy" id="128206"/>
    <lineage>
        <taxon>Eukaryota</taxon>
        <taxon>Viridiplantae</taxon>
        <taxon>Streptophyta</taxon>
        <taxon>Embryophyta</taxon>
        <taxon>Bryophyta</taxon>
        <taxon>Sphagnophytina</taxon>
        <taxon>Sphagnopsida</taxon>
        <taxon>Sphagnales</taxon>
        <taxon>Sphagnaceae</taxon>
        <taxon>Sphagnum</taxon>
    </lineage>
</organism>
<reference evidence="7 8" key="1">
    <citation type="submission" date="2024-03" db="EMBL/GenBank/DDBJ databases">
        <authorList>
            <consortium name="ELIXIR-Norway"/>
            <consortium name="Elixir Norway"/>
        </authorList>
    </citation>
    <scope>NUCLEOTIDE SEQUENCE [LARGE SCALE GENOMIC DNA]</scope>
</reference>
<dbReference type="PANTHER" id="PTHR43392">
    <property type="entry name" value="AAA-TYPE ATPASE FAMILY PROTEIN / ANKYRIN REPEAT FAMILY PROTEIN"/>
    <property type="match status" value="1"/>
</dbReference>
<dbReference type="SMART" id="SM00382">
    <property type="entry name" value="AAA"/>
    <property type="match status" value="1"/>
</dbReference>
<name>A0ABP1A3L8_9BRYO</name>
<feature type="repeat" description="ANK" evidence="4">
    <location>
        <begin position="77"/>
        <end position="99"/>
    </location>
</feature>
<dbReference type="Gene3D" id="1.25.40.20">
    <property type="entry name" value="Ankyrin repeat-containing domain"/>
    <property type="match status" value="2"/>
</dbReference>
<dbReference type="EMBL" id="OZ023702">
    <property type="protein sequence ID" value="CAK9857560.1"/>
    <property type="molecule type" value="Genomic_DNA"/>
</dbReference>
<feature type="compositionally biased region" description="Low complexity" evidence="5">
    <location>
        <begin position="16"/>
        <end position="28"/>
    </location>
</feature>
<dbReference type="PANTHER" id="PTHR43392:SF2">
    <property type="entry name" value="AAA-TYPE ATPASE FAMILY PROTEIN _ ANKYRIN REPEAT FAMILY PROTEIN"/>
    <property type="match status" value="1"/>
</dbReference>
<dbReference type="InterPro" id="IPR050773">
    <property type="entry name" value="CbxX/CfxQ_RuBisCO_ESX"/>
</dbReference>
<feature type="repeat" description="ANK" evidence="4">
    <location>
        <begin position="114"/>
        <end position="146"/>
    </location>
</feature>
<evidence type="ECO:0000259" key="6">
    <source>
        <dbReference type="SMART" id="SM00382"/>
    </source>
</evidence>
<dbReference type="InterPro" id="IPR003593">
    <property type="entry name" value="AAA+_ATPase"/>
</dbReference>
<dbReference type="InterPro" id="IPR000641">
    <property type="entry name" value="CbxX/CfxQ"/>
</dbReference>
<evidence type="ECO:0000256" key="3">
    <source>
        <dbReference type="ARBA" id="ARBA00022840"/>
    </source>
</evidence>
<keyword evidence="4" id="KW-0040">ANK repeat</keyword>
<accession>A0ABP1A3L8</accession>
<dbReference type="Gene3D" id="3.40.50.300">
    <property type="entry name" value="P-loop containing nucleotide triphosphate hydrolases"/>
    <property type="match status" value="1"/>
</dbReference>
<evidence type="ECO:0000256" key="4">
    <source>
        <dbReference type="PROSITE-ProRule" id="PRU00023"/>
    </source>
</evidence>
<feature type="compositionally biased region" description="Basic residues" evidence="5">
    <location>
        <begin position="36"/>
        <end position="45"/>
    </location>
</feature>
<dbReference type="CDD" id="cd00009">
    <property type="entry name" value="AAA"/>
    <property type="match status" value="1"/>
</dbReference>
<dbReference type="InterPro" id="IPR036770">
    <property type="entry name" value="Ankyrin_rpt-contain_sf"/>
</dbReference>
<protein>
    <recommendedName>
        <fullName evidence="6">AAA+ ATPase domain-containing protein</fullName>
    </recommendedName>
</protein>
<evidence type="ECO:0000313" key="8">
    <source>
        <dbReference type="Proteomes" id="UP001497522"/>
    </source>
</evidence>
<keyword evidence="2" id="KW-0547">Nucleotide-binding</keyword>
<keyword evidence="8" id="KW-1185">Reference proteome</keyword>
<dbReference type="PRINTS" id="PR00819">
    <property type="entry name" value="CBXCFQXSUPER"/>
</dbReference>
<gene>
    <name evidence="7" type="ORF">CSSPJE1EN2_LOCUS555</name>
</gene>
<dbReference type="PROSITE" id="PS50297">
    <property type="entry name" value="ANK_REP_REGION"/>
    <property type="match status" value="3"/>
</dbReference>
<dbReference type="Proteomes" id="UP001497522">
    <property type="component" value="Chromosome 1"/>
</dbReference>
<dbReference type="Pfam" id="PF00004">
    <property type="entry name" value="AAA"/>
    <property type="match status" value="1"/>
</dbReference>
<evidence type="ECO:0000256" key="5">
    <source>
        <dbReference type="SAM" id="MobiDB-lite"/>
    </source>
</evidence>
<evidence type="ECO:0000256" key="2">
    <source>
        <dbReference type="ARBA" id="ARBA00022741"/>
    </source>
</evidence>
<comment type="similarity">
    <text evidence="1">Belongs to the CbxX/CfxQ family.</text>
</comment>
<dbReference type="InterPro" id="IPR027417">
    <property type="entry name" value="P-loop_NTPase"/>
</dbReference>
<feature type="domain" description="AAA+ ATPase" evidence="6">
    <location>
        <begin position="265"/>
        <end position="404"/>
    </location>
</feature>
<evidence type="ECO:0000313" key="7">
    <source>
        <dbReference type="EMBL" id="CAK9857560.1"/>
    </source>
</evidence>
<proteinExistence type="inferred from homology"/>
<dbReference type="SMART" id="SM00248">
    <property type="entry name" value="ANK"/>
    <property type="match status" value="3"/>
</dbReference>
<dbReference type="PRINTS" id="PR01415">
    <property type="entry name" value="ANKYRIN"/>
</dbReference>
<dbReference type="SUPFAM" id="SSF52540">
    <property type="entry name" value="P-loop containing nucleoside triphosphate hydrolases"/>
    <property type="match status" value="1"/>
</dbReference>
<dbReference type="InterPro" id="IPR003959">
    <property type="entry name" value="ATPase_AAA_core"/>
</dbReference>
<feature type="repeat" description="ANK" evidence="4">
    <location>
        <begin position="147"/>
        <end position="183"/>
    </location>
</feature>